<evidence type="ECO:0000313" key="6">
    <source>
        <dbReference type="Proteomes" id="UP001501710"/>
    </source>
</evidence>
<dbReference type="Pfam" id="PF00440">
    <property type="entry name" value="TetR_N"/>
    <property type="match status" value="1"/>
</dbReference>
<protein>
    <recommendedName>
        <fullName evidence="4">HTH tetR-type domain-containing protein</fullName>
    </recommendedName>
</protein>
<dbReference type="PANTHER" id="PTHR30055:SF239">
    <property type="entry name" value="TRANSCRIPTIONAL REGULATORY PROTEIN"/>
    <property type="match status" value="1"/>
</dbReference>
<dbReference type="Proteomes" id="UP001501710">
    <property type="component" value="Unassembled WGS sequence"/>
</dbReference>
<keyword evidence="6" id="KW-1185">Reference proteome</keyword>
<evidence type="ECO:0000256" key="1">
    <source>
        <dbReference type="ARBA" id="ARBA00023125"/>
    </source>
</evidence>
<proteinExistence type="predicted"/>
<feature type="domain" description="HTH tetR-type" evidence="4">
    <location>
        <begin position="21"/>
        <end position="81"/>
    </location>
</feature>
<dbReference type="InterPro" id="IPR001647">
    <property type="entry name" value="HTH_TetR"/>
</dbReference>
<dbReference type="InterPro" id="IPR050109">
    <property type="entry name" value="HTH-type_TetR-like_transc_reg"/>
</dbReference>
<feature type="compositionally biased region" description="Basic and acidic residues" evidence="3">
    <location>
        <begin position="208"/>
        <end position="220"/>
    </location>
</feature>
<feature type="DNA-binding region" description="H-T-H motif" evidence="2">
    <location>
        <begin position="44"/>
        <end position="63"/>
    </location>
</feature>
<dbReference type="InterPro" id="IPR009057">
    <property type="entry name" value="Homeodomain-like_sf"/>
</dbReference>
<reference evidence="6" key="1">
    <citation type="journal article" date="2019" name="Int. J. Syst. Evol. Microbiol.">
        <title>The Global Catalogue of Microorganisms (GCM) 10K type strain sequencing project: providing services to taxonomists for standard genome sequencing and annotation.</title>
        <authorList>
            <consortium name="The Broad Institute Genomics Platform"/>
            <consortium name="The Broad Institute Genome Sequencing Center for Infectious Disease"/>
            <person name="Wu L."/>
            <person name="Ma J."/>
        </authorList>
    </citation>
    <scope>NUCLEOTIDE SEQUENCE [LARGE SCALE GENOMIC DNA]</scope>
    <source>
        <strain evidence="6">JCM 17440</strain>
    </source>
</reference>
<evidence type="ECO:0000313" key="5">
    <source>
        <dbReference type="EMBL" id="GAA4240418.1"/>
    </source>
</evidence>
<name>A0ABP8CKJ3_9ACTN</name>
<keyword evidence="1 2" id="KW-0238">DNA-binding</keyword>
<evidence type="ECO:0000256" key="2">
    <source>
        <dbReference type="PROSITE-ProRule" id="PRU00335"/>
    </source>
</evidence>
<feature type="region of interest" description="Disordered" evidence="3">
    <location>
        <begin position="200"/>
        <end position="229"/>
    </location>
</feature>
<dbReference type="SUPFAM" id="SSF46689">
    <property type="entry name" value="Homeodomain-like"/>
    <property type="match status" value="1"/>
</dbReference>
<evidence type="ECO:0000259" key="4">
    <source>
        <dbReference type="PROSITE" id="PS50977"/>
    </source>
</evidence>
<accession>A0ABP8CKJ3</accession>
<dbReference type="PANTHER" id="PTHR30055">
    <property type="entry name" value="HTH-TYPE TRANSCRIPTIONAL REGULATOR RUTR"/>
    <property type="match status" value="1"/>
</dbReference>
<organism evidence="5 6">
    <name type="scientific">Actinomadura meridiana</name>
    <dbReference type="NCBI Taxonomy" id="559626"/>
    <lineage>
        <taxon>Bacteria</taxon>
        <taxon>Bacillati</taxon>
        <taxon>Actinomycetota</taxon>
        <taxon>Actinomycetes</taxon>
        <taxon>Streptosporangiales</taxon>
        <taxon>Thermomonosporaceae</taxon>
        <taxon>Actinomadura</taxon>
    </lineage>
</organism>
<gene>
    <name evidence="5" type="ORF">GCM10022254_64960</name>
</gene>
<dbReference type="PROSITE" id="PS50977">
    <property type="entry name" value="HTH_TETR_2"/>
    <property type="match status" value="1"/>
</dbReference>
<evidence type="ECO:0000256" key="3">
    <source>
        <dbReference type="SAM" id="MobiDB-lite"/>
    </source>
</evidence>
<dbReference type="Gene3D" id="1.10.357.10">
    <property type="entry name" value="Tetracycline Repressor, domain 2"/>
    <property type="match status" value="1"/>
</dbReference>
<sequence length="229" mass="25622">MYTVAYTREIGEVGHIVAAVRTPRDRWVEEGLRALADGGPDAVRVEALAKRLGVTKGGFYGYFADRDALLEAMLDVWERESTDEVIERAARETDDPKTMIRIAGMLTFSSDRLLPIDLAVRAWARRDERVAERLRRVDNRRMESVRAVVGEFCDDPDEVEARSMIAFCVAIGKHFLAADHGGRTREQVLDRAADVVFADARPAAADARPADQRGTGPERQRRVRPGRTS</sequence>
<dbReference type="EMBL" id="BAABAS010000026">
    <property type="protein sequence ID" value="GAA4240418.1"/>
    <property type="molecule type" value="Genomic_DNA"/>
</dbReference>
<comment type="caution">
    <text evidence="5">The sequence shown here is derived from an EMBL/GenBank/DDBJ whole genome shotgun (WGS) entry which is preliminary data.</text>
</comment>